<dbReference type="Proteomes" id="UP000020681">
    <property type="component" value="Unassembled WGS sequence"/>
</dbReference>
<gene>
    <name evidence="2" type="ORF">I551_8968</name>
</gene>
<proteinExistence type="predicted"/>
<feature type="region of interest" description="Disordered" evidence="1">
    <location>
        <begin position="1"/>
        <end position="45"/>
    </location>
</feature>
<keyword evidence="3" id="KW-1185">Reference proteome</keyword>
<organism evidence="2 3">
    <name type="scientific">Mycobacterium ulcerans str. Harvey</name>
    <dbReference type="NCBI Taxonomy" id="1299332"/>
    <lineage>
        <taxon>Bacteria</taxon>
        <taxon>Bacillati</taxon>
        <taxon>Actinomycetota</taxon>
        <taxon>Actinomycetes</taxon>
        <taxon>Mycobacteriales</taxon>
        <taxon>Mycobacteriaceae</taxon>
        <taxon>Mycobacterium</taxon>
        <taxon>Mycobacterium ulcerans group</taxon>
    </lineage>
</organism>
<reference evidence="2 3" key="1">
    <citation type="submission" date="2014-01" db="EMBL/GenBank/DDBJ databases">
        <authorList>
            <person name="Dobos K."/>
            <person name="Lenaerts A."/>
            <person name="Ordway D."/>
            <person name="DeGroote M.A."/>
            <person name="Parker T."/>
            <person name="Sizemore C."/>
            <person name="Tallon L.J."/>
            <person name="Sadzewicz L.K."/>
            <person name="Sengamalay N."/>
            <person name="Fraser C.M."/>
            <person name="Hine E."/>
            <person name="Shefchek K.A."/>
            <person name="Das S.P."/>
            <person name="Tettelin H."/>
        </authorList>
    </citation>
    <scope>NUCLEOTIDE SEQUENCE [LARGE SCALE GENOMIC DNA]</scope>
    <source>
        <strain evidence="2 3">Harvey</strain>
    </source>
</reference>
<evidence type="ECO:0000313" key="2">
    <source>
        <dbReference type="EMBL" id="EUA93774.1"/>
    </source>
</evidence>
<evidence type="ECO:0000313" key="3">
    <source>
        <dbReference type="Proteomes" id="UP000020681"/>
    </source>
</evidence>
<protein>
    <submittedName>
        <fullName evidence="2">Uncharacterized protein</fullName>
    </submittedName>
</protein>
<dbReference type="EMBL" id="JAOL01000043">
    <property type="protein sequence ID" value="EUA93774.1"/>
    <property type="molecule type" value="Genomic_DNA"/>
</dbReference>
<accession>A0ABN0R9H8</accession>
<feature type="compositionally biased region" description="Polar residues" evidence="1">
    <location>
        <begin position="1"/>
        <end position="21"/>
    </location>
</feature>
<sequence>MAARSSSRRVTQPEANGSDSPRTAAVADAALTARPPVRSNHLAAG</sequence>
<feature type="non-terminal residue" evidence="2">
    <location>
        <position position="45"/>
    </location>
</feature>
<name>A0ABN0R9H8_MYCUL</name>
<evidence type="ECO:0000256" key="1">
    <source>
        <dbReference type="SAM" id="MobiDB-lite"/>
    </source>
</evidence>
<feature type="compositionally biased region" description="Low complexity" evidence="1">
    <location>
        <begin position="24"/>
        <end position="33"/>
    </location>
</feature>
<comment type="caution">
    <text evidence="2">The sequence shown here is derived from an EMBL/GenBank/DDBJ whole genome shotgun (WGS) entry which is preliminary data.</text>
</comment>